<sequence length="707" mass="80035">MQQRLVALLLLPAICYGFRKPQEVDWNIDIKKEEGDKYYRANIEDNDLVDVYQKWAETGLSSLMSAVANHKLKRQRKSISKKYGECSSGATDIPKHARCLTKLLNNQIKPEIKPKKHRVQRLEKYQPVSEGGFRIDDEHQTRSKRSMNRTSDTAQGKAPTYQIYKKDRYPLYSNKEQLTPIGQIAKILVESIKKLNNKTELPRWQNTVEKLKINGAKRKKFKKLVENDSEENMNQIQMKSLRNKLTGKKEPTVDVDIEEMAENPEKLKNFVKNRKTPKNYEEKVMDLIRRGVKLGYSFAGKNTTNFEDKNMKLVSPRFLGVVPEENQDDDISLVSPSLFSLHSQGQGIENITSLPNLLKGFTGKDQQLWLDVIMEAAGVNEQSDMLEDDVKNIEFNKTMSLMTNMTHMVNDKGEPMYATKKDAVELGASEEYIKMFETLHQNYTKDQLREMNSTGYSVLTKHQIEILYGPNSPEHRPDVYHRLMNMTSDQIRDRMHEDFHTLAKLEKFSVDYKSDHQRRRKRQLLPGIILSPVLLVPAVLQPLLASEPFILSPIVLTPLILSPSVFGAIILSPWLFVPVILSPRVLGTLILAPFVFSPLILSPFALHPAILSPGVFSPLILSPSVMLPLILSPTVFSPIILSPICMAPLILSPSVGSPIILSPFVLTPIIGSPLSLSGLILSPYALSPVIFSPLFVFIAVLSPSWLS</sequence>
<name>A0A1I7SEN3_BURXY</name>
<reference evidence="4" key="2">
    <citation type="submission" date="2020-09" db="EMBL/GenBank/DDBJ databases">
        <authorList>
            <person name="Kikuchi T."/>
        </authorList>
    </citation>
    <scope>NUCLEOTIDE SEQUENCE</scope>
    <source>
        <strain evidence="4">Ka4C1</strain>
    </source>
</reference>
<keyword evidence="2" id="KW-0812">Transmembrane</keyword>
<dbReference type="Proteomes" id="UP000582659">
    <property type="component" value="Unassembled WGS sequence"/>
</dbReference>
<dbReference type="InterPro" id="IPR006954">
    <property type="entry name" value="Mlt-10-like"/>
</dbReference>
<dbReference type="SMR" id="A0A1I7SEN3"/>
<evidence type="ECO:0000313" key="5">
    <source>
        <dbReference type="Proteomes" id="UP000095284"/>
    </source>
</evidence>
<feature type="signal peptide" evidence="3">
    <location>
        <begin position="1"/>
        <end position="17"/>
    </location>
</feature>
<evidence type="ECO:0000256" key="1">
    <source>
        <dbReference type="SAM" id="MobiDB-lite"/>
    </source>
</evidence>
<dbReference type="Proteomes" id="UP000659654">
    <property type="component" value="Unassembled WGS sequence"/>
</dbReference>
<dbReference type="PANTHER" id="PTHR21523">
    <property type="match status" value="1"/>
</dbReference>
<evidence type="ECO:0000256" key="2">
    <source>
        <dbReference type="SAM" id="Phobius"/>
    </source>
</evidence>
<dbReference type="PANTHER" id="PTHR21523:SF37">
    <property type="entry name" value="MLT-TEN (MLT-10) RELATED"/>
    <property type="match status" value="1"/>
</dbReference>
<accession>A0A1I7SEN3</accession>
<feature type="transmembrane region" description="Helical" evidence="2">
    <location>
        <begin position="630"/>
        <end position="651"/>
    </location>
</feature>
<dbReference type="WBParaSite" id="BXY_1149200.1">
    <property type="protein sequence ID" value="BXY_1149200.1"/>
    <property type="gene ID" value="BXY_1149200"/>
</dbReference>
<proteinExistence type="predicted"/>
<feature type="chain" id="PRO_5035359990" evidence="3">
    <location>
        <begin position="18"/>
        <end position="707"/>
    </location>
</feature>
<feature type="transmembrane region" description="Helical" evidence="2">
    <location>
        <begin position="550"/>
        <end position="577"/>
    </location>
</feature>
<evidence type="ECO:0000313" key="4">
    <source>
        <dbReference type="EMBL" id="CAD5213614.1"/>
    </source>
</evidence>
<dbReference type="OrthoDB" id="5917548at2759"/>
<gene>
    <name evidence="4" type="ORF">BXYJ_LOCUS3118</name>
</gene>
<keyword evidence="2" id="KW-0472">Membrane</keyword>
<keyword evidence="2" id="KW-1133">Transmembrane helix</keyword>
<dbReference type="EMBL" id="CAJFCV020000002">
    <property type="protein sequence ID" value="CAG9092903.1"/>
    <property type="molecule type" value="Genomic_DNA"/>
</dbReference>
<feature type="transmembrane region" description="Helical" evidence="2">
    <location>
        <begin position="658"/>
        <end position="680"/>
    </location>
</feature>
<protein>
    <submittedName>
        <fullName evidence="4">(pine wood nematode) hypothetical protein</fullName>
    </submittedName>
</protein>
<keyword evidence="6" id="KW-1185">Reference proteome</keyword>
<dbReference type="AlphaFoldDB" id="A0A1I7SEN3"/>
<evidence type="ECO:0000313" key="6">
    <source>
        <dbReference type="Proteomes" id="UP000659654"/>
    </source>
</evidence>
<feature type="transmembrane region" description="Helical" evidence="2">
    <location>
        <begin position="589"/>
        <end position="610"/>
    </location>
</feature>
<feature type="transmembrane region" description="Helical" evidence="2">
    <location>
        <begin position="686"/>
        <end position="706"/>
    </location>
</feature>
<dbReference type="eggNOG" id="ENOG502SC9C">
    <property type="taxonomic scope" value="Eukaryota"/>
</dbReference>
<evidence type="ECO:0000313" key="7">
    <source>
        <dbReference type="WBParaSite" id="BXY_1149200.1"/>
    </source>
</evidence>
<feature type="region of interest" description="Disordered" evidence="1">
    <location>
        <begin position="136"/>
        <end position="160"/>
    </location>
</feature>
<dbReference type="EMBL" id="CAJFDI010000002">
    <property type="protein sequence ID" value="CAD5213614.1"/>
    <property type="molecule type" value="Genomic_DNA"/>
</dbReference>
<reference evidence="7" key="1">
    <citation type="submission" date="2016-11" db="UniProtKB">
        <authorList>
            <consortium name="WormBaseParasite"/>
        </authorList>
    </citation>
    <scope>IDENTIFICATION</scope>
</reference>
<evidence type="ECO:0000256" key="3">
    <source>
        <dbReference type="SAM" id="SignalP"/>
    </source>
</evidence>
<organism evidence="5 7">
    <name type="scientific">Bursaphelenchus xylophilus</name>
    <name type="common">Pinewood nematode worm</name>
    <name type="synonym">Aphelenchoides xylophilus</name>
    <dbReference type="NCBI Taxonomy" id="6326"/>
    <lineage>
        <taxon>Eukaryota</taxon>
        <taxon>Metazoa</taxon>
        <taxon>Ecdysozoa</taxon>
        <taxon>Nematoda</taxon>
        <taxon>Chromadorea</taxon>
        <taxon>Rhabditida</taxon>
        <taxon>Tylenchina</taxon>
        <taxon>Tylenchomorpha</taxon>
        <taxon>Aphelenchoidea</taxon>
        <taxon>Aphelenchoididae</taxon>
        <taxon>Bursaphelenchus</taxon>
    </lineage>
</organism>
<dbReference type="Proteomes" id="UP000095284">
    <property type="component" value="Unplaced"/>
</dbReference>
<dbReference type="Pfam" id="PF04870">
    <property type="entry name" value="Moulting_cycle"/>
    <property type="match status" value="1"/>
</dbReference>
<keyword evidence="3" id="KW-0732">Signal</keyword>